<keyword evidence="3" id="KW-0540">Nuclease</keyword>
<feature type="domain" description="DDE-1" evidence="2">
    <location>
        <begin position="3"/>
        <end position="85"/>
    </location>
</feature>
<dbReference type="EMBL" id="JASPKY010000772">
    <property type="protein sequence ID" value="KAK9685537.1"/>
    <property type="molecule type" value="Genomic_DNA"/>
</dbReference>
<dbReference type="PANTHER" id="PTHR33480">
    <property type="entry name" value="SET DOMAIN-CONTAINING PROTEIN-RELATED"/>
    <property type="match status" value="1"/>
</dbReference>
<dbReference type="AlphaFoldDB" id="A0AAW1I8T7"/>
<name>A0AAW1I8T7_POPJA</name>
<accession>A0AAW1I8T7</accession>
<evidence type="ECO:0000313" key="4">
    <source>
        <dbReference type="Proteomes" id="UP001458880"/>
    </source>
</evidence>
<organism evidence="3 4">
    <name type="scientific">Popillia japonica</name>
    <name type="common">Japanese beetle</name>
    <dbReference type="NCBI Taxonomy" id="7064"/>
    <lineage>
        <taxon>Eukaryota</taxon>
        <taxon>Metazoa</taxon>
        <taxon>Ecdysozoa</taxon>
        <taxon>Arthropoda</taxon>
        <taxon>Hexapoda</taxon>
        <taxon>Insecta</taxon>
        <taxon>Pterygota</taxon>
        <taxon>Neoptera</taxon>
        <taxon>Endopterygota</taxon>
        <taxon>Coleoptera</taxon>
        <taxon>Polyphaga</taxon>
        <taxon>Scarabaeiformia</taxon>
        <taxon>Scarabaeidae</taxon>
        <taxon>Rutelinae</taxon>
        <taxon>Popillia</taxon>
    </lineage>
</organism>
<keyword evidence="3" id="KW-0378">Hydrolase</keyword>
<evidence type="ECO:0000313" key="3">
    <source>
        <dbReference type="EMBL" id="KAK9685537.1"/>
    </source>
</evidence>
<dbReference type="Pfam" id="PF03184">
    <property type="entry name" value="DDE_1"/>
    <property type="match status" value="1"/>
</dbReference>
<dbReference type="GO" id="GO:0003676">
    <property type="term" value="F:nucleic acid binding"/>
    <property type="evidence" value="ECO:0007669"/>
    <property type="project" value="InterPro"/>
</dbReference>
<dbReference type="GO" id="GO:0004519">
    <property type="term" value="F:endonuclease activity"/>
    <property type="evidence" value="ECO:0007669"/>
    <property type="project" value="UniProtKB-KW"/>
</dbReference>
<comment type="caution">
    <text evidence="3">The sequence shown here is derived from an EMBL/GenBank/DDBJ whole genome shotgun (WGS) entry which is preliminary data.</text>
</comment>
<evidence type="ECO:0000256" key="1">
    <source>
        <dbReference type="SAM" id="MobiDB-lite"/>
    </source>
</evidence>
<dbReference type="InterPro" id="IPR004875">
    <property type="entry name" value="DDE_SF_endonuclease_dom"/>
</dbReference>
<sequence length="726" mass="81890">MNKKNAYITTELFMKWMTQHFIPRKPAAKNFLVLDGHASHMNSADMLQVASDNDIIIVCLPSHITHYLQPLDGVVFKLFKTYFKDARGKLVSTRRGMGKITRHDFGELLNSTWSRAATVQLAISAFRATGIYPLNMDAIPEHAYLLSRDQDAPRVGMEILDPEPPDSLFGPIKTVSSKKLKLAPYKALATISPILCSLGQSKVKRKISAANDTSPEYIASKRKKIREKKEKKEQNKQVATSKIQKGKLPRGRKSKSLKHDSPPSTSSDEDSTKMELLSDTVSESGDEACVECLEIYALTTSQSGWIKCISCGKWLHESCQKIKERLLREKELKLEIINICRTAESADEKIKALRNKDSTYEVGMGKPNLTTTIYGCKVLAKYATACEAKNPDAITYTRLTKHLATLTQLFNLTFNEIEQLATFIGHTPGVHMNSYRLPDDVYQTAKISKLLLLMESGNAGEHKGKALDEININLEEDLMNECQKSNEDSDEIEVENGNNDLTECVYSKTREINTVCENVRKDTALKAQNLGMALVKPHIERRRCFPRTKAARGENLGMALVKPHIERRRCFPRTKAARDIVENIISATKVVVVQEEASTSTQSKKRGRCYMCKKTDNKCANLCYKCGKYCCKKHLEQRLEKAAEGNKKYYDLRRLNVVYEVGDQVYRKNYVQSDAANFYSALKLAPKYIGPFVVAPKISPWMYELADLDGKPLGTWHAKDLKPNCD</sequence>
<dbReference type="PANTHER" id="PTHR33480:SF1">
    <property type="entry name" value="TYR RECOMBINASE DOMAIN-CONTAINING PROTEIN"/>
    <property type="match status" value="1"/>
</dbReference>
<keyword evidence="4" id="KW-1185">Reference proteome</keyword>
<gene>
    <name evidence="3" type="ORF">QE152_g37975</name>
</gene>
<keyword evidence="3" id="KW-0255">Endonuclease</keyword>
<evidence type="ECO:0000259" key="2">
    <source>
        <dbReference type="Pfam" id="PF03184"/>
    </source>
</evidence>
<feature type="compositionally biased region" description="Basic residues" evidence="1">
    <location>
        <begin position="244"/>
        <end position="256"/>
    </location>
</feature>
<reference evidence="3 4" key="1">
    <citation type="journal article" date="2024" name="BMC Genomics">
        <title>De novo assembly and annotation of Popillia japonica's genome with initial clues to its potential as an invasive pest.</title>
        <authorList>
            <person name="Cucini C."/>
            <person name="Boschi S."/>
            <person name="Funari R."/>
            <person name="Cardaioli E."/>
            <person name="Iannotti N."/>
            <person name="Marturano G."/>
            <person name="Paoli F."/>
            <person name="Bruttini M."/>
            <person name="Carapelli A."/>
            <person name="Frati F."/>
            <person name="Nardi F."/>
        </authorList>
    </citation>
    <scope>NUCLEOTIDE SEQUENCE [LARGE SCALE GENOMIC DNA]</scope>
    <source>
        <strain evidence="3">DMR45628</strain>
    </source>
</reference>
<feature type="region of interest" description="Disordered" evidence="1">
    <location>
        <begin position="218"/>
        <end position="277"/>
    </location>
</feature>
<dbReference type="Proteomes" id="UP001458880">
    <property type="component" value="Unassembled WGS sequence"/>
</dbReference>
<proteinExistence type="predicted"/>
<protein>
    <submittedName>
        <fullName evidence="3">DDE superfamily endonuclease</fullName>
    </submittedName>
</protein>